<dbReference type="EMBL" id="HBFQ01044186">
    <property type="protein sequence ID" value="CAD8856931.1"/>
    <property type="molecule type" value="Transcribed_RNA"/>
</dbReference>
<proteinExistence type="inferred from homology"/>
<dbReference type="AlphaFoldDB" id="A0A7S1AK77"/>
<evidence type="ECO:0000256" key="1">
    <source>
        <dbReference type="ARBA" id="ARBA00022450"/>
    </source>
</evidence>
<dbReference type="PANTHER" id="PTHR43775:SF37">
    <property type="entry name" value="SI:DKEY-61P9.11"/>
    <property type="match status" value="1"/>
</dbReference>
<dbReference type="NCBIfam" id="TIGR04556">
    <property type="entry name" value="PKS_assoc"/>
    <property type="match status" value="1"/>
</dbReference>
<dbReference type="SUPFAM" id="SSF53901">
    <property type="entry name" value="Thiolase-like"/>
    <property type="match status" value="1"/>
</dbReference>
<gene>
    <name evidence="5" type="ORF">NSCI0253_LOCUS31283</name>
</gene>
<dbReference type="PANTHER" id="PTHR43775">
    <property type="entry name" value="FATTY ACID SYNTHASE"/>
    <property type="match status" value="1"/>
</dbReference>
<comment type="similarity">
    <text evidence="3">Belongs to the thiolase-like superfamily. Beta-ketoacyl-ACP synthases family.</text>
</comment>
<dbReference type="InterPro" id="IPR016039">
    <property type="entry name" value="Thiolase-like"/>
</dbReference>
<dbReference type="InterPro" id="IPR014031">
    <property type="entry name" value="Ketoacyl_synth_C"/>
</dbReference>
<dbReference type="SMART" id="SM00825">
    <property type="entry name" value="PKS_KS"/>
    <property type="match status" value="1"/>
</dbReference>
<dbReference type="InterPro" id="IPR020841">
    <property type="entry name" value="PKS_Beta-ketoAc_synthase_dom"/>
</dbReference>
<dbReference type="GO" id="GO:0006633">
    <property type="term" value="P:fatty acid biosynthetic process"/>
    <property type="evidence" value="ECO:0007669"/>
    <property type="project" value="TreeGrafter"/>
</dbReference>
<evidence type="ECO:0000313" key="5">
    <source>
        <dbReference type="EMBL" id="CAD8856931.1"/>
    </source>
</evidence>
<evidence type="ECO:0000256" key="3">
    <source>
        <dbReference type="RuleBase" id="RU003694"/>
    </source>
</evidence>
<keyword evidence="1" id="KW-0596">Phosphopantetheine</keyword>
<dbReference type="Gene3D" id="3.40.47.10">
    <property type="match status" value="1"/>
</dbReference>
<dbReference type="Pfam" id="PF02801">
    <property type="entry name" value="Ketoacyl-synt_C"/>
    <property type="match status" value="1"/>
</dbReference>
<dbReference type="Pfam" id="PF00109">
    <property type="entry name" value="ketoacyl-synt"/>
    <property type="match status" value="1"/>
</dbReference>
<dbReference type="CDD" id="cd00833">
    <property type="entry name" value="PKS"/>
    <property type="match status" value="1"/>
</dbReference>
<dbReference type="GO" id="GO:0004312">
    <property type="term" value="F:fatty acid synthase activity"/>
    <property type="evidence" value="ECO:0007669"/>
    <property type="project" value="TreeGrafter"/>
</dbReference>
<keyword evidence="2" id="KW-0597">Phosphoprotein</keyword>
<dbReference type="InterPro" id="IPR014030">
    <property type="entry name" value="Ketoacyl_synth_N"/>
</dbReference>
<evidence type="ECO:0000256" key="2">
    <source>
        <dbReference type="ARBA" id="ARBA00022553"/>
    </source>
</evidence>
<dbReference type="InterPro" id="IPR050091">
    <property type="entry name" value="PKS_NRPS_Biosynth_Enz"/>
</dbReference>
<dbReference type="InterPro" id="IPR030834">
    <property type="entry name" value="PKS_assoc_dom"/>
</dbReference>
<dbReference type="PROSITE" id="PS52004">
    <property type="entry name" value="KS3_2"/>
    <property type="match status" value="1"/>
</dbReference>
<keyword evidence="3" id="KW-0808">Transferase</keyword>
<reference evidence="5" key="1">
    <citation type="submission" date="2021-01" db="EMBL/GenBank/DDBJ databases">
        <authorList>
            <person name="Corre E."/>
            <person name="Pelletier E."/>
            <person name="Niang G."/>
            <person name="Scheremetjew M."/>
            <person name="Finn R."/>
            <person name="Kale V."/>
            <person name="Holt S."/>
            <person name="Cochrane G."/>
            <person name="Meng A."/>
            <person name="Brown T."/>
            <person name="Cohen L."/>
        </authorList>
    </citation>
    <scope>NUCLEOTIDE SEQUENCE</scope>
</reference>
<sequence length="935" mass="102423">MALQPGMLVEINARERILPLPGEDVEMEPLDFSAVKAQLVEFDREKDKWIVATFGGVSVAIEEPLLRPLQADEVRSYDFVFGPKSDPEIMGEELAKRLSERGYAVLKVFVADKDAANVVETAKMLEEEGKFSRFAGEFEPGYLGRGGVGKTLHVDPDARESPASIVESKIKTMDETFTSIMQMVQPYTMENLGFDIYSRTNLMLRLPMLDGDDDRYPPADIDDVEAEQYYHLMMRKKLTVLQFVGPSEGQVKLVPRKDLGEEVVLKAEPHTVLLFTGRFDYMHSPDDASLSLSTFFLEQPAVWSLDTRITGNVDALGMMGAGPPAPNGEQVAVFSIYCREGGGSEGKEQYWNAITAATDGLLEVPVIRWDHIEYYDPNSEAGGSYTRHGCFGIEGVDLFDCKFFEISPAEARGMDPVQRQVLEVSYMALAGAGWDKKHLQRESQNIGHFVGIDKDDWMYIGGQVSDVSGGFGASAAANSITSNRFSYSLNLKGASMTIDTACSSSLVCLHVSKLHLRNQDFDPMPACIVNGCNLMLSVGPFIGCCGANMLSHEGRCFTFNDTADGYARGELCSAIAIRRKPYTEGGMACVAGTQANQDGRSASMTAPNGPAQERCIQAVLRETGLSPAEIDCLECHGTGTALGDPIEVGSVRKVMAGAQRTEPAIVTSSKSNIGHGEGGAGLAGFIKCCEQVMHTEGCSNVHLRTLNPHLDIEGFPCHMLSEKILMREDSAYNGVSSFGFGGTNGHGEAWGKNIETSRGCGQQDAYSAFNKKLRLAPPAEITMNGDDVEDWETTGMPAVIEQGVKYQVLLDEDGIATWEEVHEEEPNYGDEFYVIGTHNEWEPDALDRHPSINGLWTGSITLSATGEECVQIQADADRMKTYHPTMRATLKSTEIKGPEEVSQDFCWVIRGSPGETLEVEWFQQGKTMSINWMRA</sequence>
<name>A0A7S1AK77_NOCSC</name>
<evidence type="ECO:0000259" key="4">
    <source>
        <dbReference type="PROSITE" id="PS52004"/>
    </source>
</evidence>
<organism evidence="5">
    <name type="scientific">Noctiluca scintillans</name>
    <name type="common">Sea sparkle</name>
    <name type="synonym">Red tide dinoflagellate</name>
    <dbReference type="NCBI Taxonomy" id="2966"/>
    <lineage>
        <taxon>Eukaryota</taxon>
        <taxon>Sar</taxon>
        <taxon>Alveolata</taxon>
        <taxon>Dinophyceae</taxon>
        <taxon>Noctilucales</taxon>
        <taxon>Noctilucaceae</taxon>
        <taxon>Noctiluca</taxon>
    </lineage>
</organism>
<accession>A0A7S1AK77</accession>
<feature type="domain" description="Ketosynthase family 3 (KS3)" evidence="4">
    <location>
        <begin position="328"/>
        <end position="751"/>
    </location>
</feature>
<protein>
    <recommendedName>
        <fullName evidence="4">Ketosynthase family 3 (KS3) domain-containing protein</fullName>
    </recommendedName>
</protein>